<dbReference type="Gene3D" id="2.40.50.140">
    <property type="entry name" value="Nucleic acid-binding proteins"/>
    <property type="match status" value="1"/>
</dbReference>
<comment type="caution">
    <text evidence="8">The sequence shown here is derived from an EMBL/GenBank/DDBJ whole genome shotgun (WGS) entry which is preliminary data.</text>
</comment>
<feature type="domain" description="Helix-hairpin-helix DNA-binding motif class 1" evidence="7">
    <location>
        <begin position="73"/>
        <end position="92"/>
    </location>
</feature>
<dbReference type="SUPFAM" id="SSF50249">
    <property type="entry name" value="Nucleic acid-binding proteins"/>
    <property type="match status" value="1"/>
</dbReference>
<dbReference type="Pfam" id="PF01330">
    <property type="entry name" value="RuvA_N"/>
    <property type="match status" value="1"/>
</dbReference>
<comment type="similarity">
    <text evidence="6">Belongs to the RuvA family.</text>
</comment>
<evidence type="ECO:0000256" key="4">
    <source>
        <dbReference type="ARBA" id="ARBA00023172"/>
    </source>
</evidence>
<evidence type="ECO:0000313" key="9">
    <source>
        <dbReference type="Proteomes" id="UP001487305"/>
    </source>
</evidence>
<organism evidence="8 9">
    <name type="scientific">Raoultibacter massiliensis</name>
    <dbReference type="NCBI Taxonomy" id="1852371"/>
    <lineage>
        <taxon>Bacteria</taxon>
        <taxon>Bacillati</taxon>
        <taxon>Actinomycetota</taxon>
        <taxon>Coriobacteriia</taxon>
        <taxon>Eggerthellales</taxon>
        <taxon>Eggerthellaceae</taxon>
        <taxon>Raoultibacter</taxon>
    </lineage>
</organism>
<comment type="subunit">
    <text evidence="6">Homotetramer. Forms an RuvA(8)-RuvB(12)-Holliday junction (HJ) complex. HJ DNA is sandwiched between 2 RuvA tetramers; dsDNA enters through RuvA and exits via RuvB. An RuvB hexamer assembles on each DNA strand where it exits the tetramer. Each RuvB hexamer is contacted by two RuvA subunits (via domain III) on 2 adjacent RuvB subunits; this complex drives branch migration. In the full resolvosome a probable DNA-RuvA(4)-RuvB(12)-RuvC(2) complex forms which resolves the HJ.</text>
</comment>
<feature type="domain" description="Helix-hairpin-helix DNA-binding motif class 1" evidence="7">
    <location>
        <begin position="108"/>
        <end position="127"/>
    </location>
</feature>
<dbReference type="RefSeq" id="WP_102375201.1">
    <property type="nucleotide sequence ID" value="NZ_DBFADM010000004.1"/>
</dbReference>
<keyword evidence="1 6" id="KW-0963">Cytoplasm</keyword>
<dbReference type="SMART" id="SM00278">
    <property type="entry name" value="HhH1"/>
    <property type="match status" value="2"/>
</dbReference>
<comment type="domain">
    <text evidence="6">Has three domains with a flexible linker between the domains II and III and assumes an 'L' shape. Domain III is highly mobile and contacts RuvB.</text>
</comment>
<dbReference type="InterPro" id="IPR003583">
    <property type="entry name" value="Hlx-hairpin-Hlx_DNA-bd_motif"/>
</dbReference>
<keyword evidence="2 6" id="KW-0227">DNA damage</keyword>
<keyword evidence="3 6" id="KW-0238">DNA-binding</keyword>
<feature type="region of interest" description="Domain I" evidence="6">
    <location>
        <begin position="1"/>
        <end position="64"/>
    </location>
</feature>
<dbReference type="EMBL" id="JBBNOP010000012">
    <property type="protein sequence ID" value="MEQ3363815.1"/>
    <property type="molecule type" value="Genomic_DNA"/>
</dbReference>
<accession>A0ABV1JG51</accession>
<evidence type="ECO:0000256" key="1">
    <source>
        <dbReference type="ARBA" id="ARBA00022490"/>
    </source>
</evidence>
<dbReference type="InterPro" id="IPR000085">
    <property type="entry name" value="RuvA"/>
</dbReference>
<reference evidence="8 9" key="1">
    <citation type="submission" date="2024-04" db="EMBL/GenBank/DDBJ databases">
        <title>Human intestinal bacterial collection.</title>
        <authorList>
            <person name="Pauvert C."/>
            <person name="Hitch T.C.A."/>
            <person name="Clavel T."/>
        </authorList>
    </citation>
    <scope>NUCLEOTIDE SEQUENCE [LARGE SCALE GENOMIC DNA]</scope>
    <source>
        <strain evidence="8 9">CLA-KB-H42</strain>
    </source>
</reference>
<evidence type="ECO:0000256" key="2">
    <source>
        <dbReference type="ARBA" id="ARBA00022763"/>
    </source>
</evidence>
<dbReference type="GO" id="GO:0016787">
    <property type="term" value="F:hydrolase activity"/>
    <property type="evidence" value="ECO:0007669"/>
    <property type="project" value="UniProtKB-KW"/>
</dbReference>
<keyword evidence="9" id="KW-1185">Reference proteome</keyword>
<dbReference type="Gene3D" id="1.10.150.20">
    <property type="entry name" value="5' to 3' exonuclease, C-terminal subdomain"/>
    <property type="match status" value="1"/>
</dbReference>
<proteinExistence type="inferred from homology"/>
<name>A0ABV1JG51_9ACTN</name>
<dbReference type="GO" id="GO:0003678">
    <property type="term" value="F:DNA helicase activity"/>
    <property type="evidence" value="ECO:0007669"/>
    <property type="project" value="UniProtKB-EC"/>
</dbReference>
<protein>
    <recommendedName>
        <fullName evidence="6">Holliday junction branch migration complex subunit RuvA</fullName>
    </recommendedName>
</protein>
<evidence type="ECO:0000259" key="7">
    <source>
        <dbReference type="SMART" id="SM00278"/>
    </source>
</evidence>
<sequence length="194" mass="19930">MIAFLNGILAGKTQDTAYIEVAGVGYAVGMAAGSLAKLPETGERVQVHTHLYVREDALSLFGFLTVEEKSLFLRLNSVSGIGPKVALSALSVFSPQQLVTAITSQDVALVSKIPGVGKKTASRIILELKGSLDADLLGEAAGSAAAAGSAMQGVQDALLSMGFTTAEIEIALKGAPAAADEGVLLQYALKRLGE</sequence>
<gene>
    <name evidence="6 8" type="primary">ruvA</name>
    <name evidence="8" type="ORF">AAA083_12590</name>
</gene>
<dbReference type="Pfam" id="PF14520">
    <property type="entry name" value="HHH_5"/>
    <property type="match status" value="1"/>
</dbReference>
<comment type="caution">
    <text evidence="6">Lacks conserved residue(s) required for the propagation of feature annotation.</text>
</comment>
<evidence type="ECO:0000256" key="6">
    <source>
        <dbReference type="HAMAP-Rule" id="MF_00031"/>
    </source>
</evidence>
<dbReference type="NCBIfam" id="TIGR00084">
    <property type="entry name" value="ruvA"/>
    <property type="match status" value="1"/>
</dbReference>
<dbReference type="Proteomes" id="UP001487305">
    <property type="component" value="Unassembled WGS sequence"/>
</dbReference>
<dbReference type="InterPro" id="IPR010994">
    <property type="entry name" value="RuvA_2-like"/>
</dbReference>
<keyword evidence="8" id="KW-0378">Hydrolase</keyword>
<dbReference type="HAMAP" id="MF_00031">
    <property type="entry name" value="DNA_HJ_migration_RuvA"/>
    <property type="match status" value="1"/>
</dbReference>
<comment type="subcellular location">
    <subcellularLocation>
        <location evidence="6">Cytoplasm</location>
    </subcellularLocation>
</comment>
<evidence type="ECO:0000313" key="8">
    <source>
        <dbReference type="EMBL" id="MEQ3363815.1"/>
    </source>
</evidence>
<feature type="region of interest" description="Domain III" evidence="6">
    <location>
        <begin position="146"/>
        <end position="194"/>
    </location>
</feature>
<evidence type="ECO:0000256" key="3">
    <source>
        <dbReference type="ARBA" id="ARBA00023125"/>
    </source>
</evidence>
<comment type="function">
    <text evidence="6">The RuvA-RuvB-RuvC complex processes Holliday junction (HJ) DNA during genetic recombination and DNA repair, while the RuvA-RuvB complex plays an important role in the rescue of blocked DNA replication forks via replication fork reversal (RFR). RuvA specifically binds to HJ cruciform DNA, conferring on it an open structure. The RuvB hexamer acts as an ATP-dependent pump, pulling dsDNA into and through the RuvAB complex. HJ branch migration allows RuvC to scan DNA until it finds its consensus sequence, where it cleaves and resolves the cruciform DNA.</text>
</comment>
<keyword evidence="5 6" id="KW-0234">DNA repair</keyword>
<dbReference type="SUPFAM" id="SSF47781">
    <property type="entry name" value="RuvA domain 2-like"/>
    <property type="match status" value="1"/>
</dbReference>
<keyword evidence="4 6" id="KW-0233">DNA recombination</keyword>
<evidence type="ECO:0000256" key="5">
    <source>
        <dbReference type="ARBA" id="ARBA00023204"/>
    </source>
</evidence>
<dbReference type="InterPro" id="IPR012340">
    <property type="entry name" value="NA-bd_OB-fold"/>
</dbReference>
<dbReference type="InterPro" id="IPR013849">
    <property type="entry name" value="DNA_helicase_Holl-junc_RuvA_I"/>
</dbReference>